<proteinExistence type="predicted"/>
<dbReference type="EMBL" id="LACB01000112">
    <property type="protein sequence ID" value="KAJ9488595.1"/>
    <property type="molecule type" value="Genomic_DNA"/>
</dbReference>
<name>A0AAI9X993_PENTH</name>
<comment type="caution">
    <text evidence="2">The sequence shown here is derived from an EMBL/GenBank/DDBJ whole genome shotgun (WGS) entry which is preliminary data.</text>
</comment>
<sequence>MVNLLTMSMSTKGSSLRPDSFFARDFGRCCTLFAKQSAPPALHTPGPSDGQTDTHTSAREHLIMWKAPAAARSQPMSPAMWTLFAPHPDTGSHPSQRETGVLPLMPKGASE</sequence>
<dbReference type="AlphaFoldDB" id="A0AAI9X993"/>
<protein>
    <submittedName>
        <fullName evidence="2">Uncharacterized protein</fullName>
    </submittedName>
</protein>
<organism evidence="2 3">
    <name type="scientific">Penicillium thymicola</name>
    <dbReference type="NCBI Taxonomy" id="293382"/>
    <lineage>
        <taxon>Eukaryota</taxon>
        <taxon>Fungi</taxon>
        <taxon>Dikarya</taxon>
        <taxon>Ascomycota</taxon>
        <taxon>Pezizomycotina</taxon>
        <taxon>Eurotiomycetes</taxon>
        <taxon>Eurotiomycetidae</taxon>
        <taxon>Eurotiales</taxon>
        <taxon>Aspergillaceae</taxon>
        <taxon>Penicillium</taxon>
    </lineage>
</organism>
<evidence type="ECO:0000313" key="2">
    <source>
        <dbReference type="EMBL" id="KAJ9488595.1"/>
    </source>
</evidence>
<reference evidence="2" key="1">
    <citation type="submission" date="2015-06" db="EMBL/GenBank/DDBJ databases">
        <authorList>
            <person name="Nguyen H."/>
        </authorList>
    </citation>
    <scope>NUCLEOTIDE SEQUENCE</scope>
    <source>
        <strain evidence="2">DAOM 180753</strain>
    </source>
</reference>
<gene>
    <name evidence="2" type="ORF">VN97_g4697</name>
</gene>
<evidence type="ECO:0000313" key="3">
    <source>
        <dbReference type="Proteomes" id="UP001227192"/>
    </source>
</evidence>
<dbReference type="Proteomes" id="UP001227192">
    <property type="component" value="Unassembled WGS sequence"/>
</dbReference>
<reference evidence="2" key="2">
    <citation type="journal article" date="2016" name="Fungal Biol.">
        <title>Ochratoxin A production by Penicillium thymicola.</title>
        <authorList>
            <person name="Nguyen H.D.T."/>
            <person name="McMullin D.R."/>
            <person name="Ponomareva E."/>
            <person name="Riley R."/>
            <person name="Pomraning K.R."/>
            <person name="Baker S.E."/>
            <person name="Seifert K.A."/>
        </authorList>
    </citation>
    <scope>NUCLEOTIDE SEQUENCE</scope>
    <source>
        <strain evidence="2">DAOM 180753</strain>
    </source>
</reference>
<accession>A0AAI9X993</accession>
<evidence type="ECO:0000256" key="1">
    <source>
        <dbReference type="SAM" id="MobiDB-lite"/>
    </source>
</evidence>
<keyword evidence="3" id="KW-1185">Reference proteome</keyword>
<feature type="region of interest" description="Disordered" evidence="1">
    <location>
        <begin position="80"/>
        <end position="111"/>
    </location>
</feature>